<gene>
    <name evidence="1" type="ORF">FA95DRAFT_1653600</name>
</gene>
<keyword evidence="2" id="KW-1185">Reference proteome</keyword>
<name>A0ACB8R811_9AGAM</name>
<evidence type="ECO:0000313" key="1">
    <source>
        <dbReference type="EMBL" id="KAI0039713.1"/>
    </source>
</evidence>
<dbReference type="EMBL" id="MU276271">
    <property type="protein sequence ID" value="KAI0039713.1"/>
    <property type="molecule type" value="Genomic_DNA"/>
</dbReference>
<evidence type="ECO:0000313" key="2">
    <source>
        <dbReference type="Proteomes" id="UP000814033"/>
    </source>
</evidence>
<comment type="caution">
    <text evidence="1">The sequence shown here is derived from an EMBL/GenBank/DDBJ whole genome shotgun (WGS) entry which is preliminary data.</text>
</comment>
<proteinExistence type="predicted"/>
<protein>
    <submittedName>
        <fullName evidence="1">Acetyl-CoA synthetase-like protein</fullName>
    </submittedName>
</protein>
<organism evidence="1 2">
    <name type="scientific">Auriscalpium vulgare</name>
    <dbReference type="NCBI Taxonomy" id="40419"/>
    <lineage>
        <taxon>Eukaryota</taxon>
        <taxon>Fungi</taxon>
        <taxon>Dikarya</taxon>
        <taxon>Basidiomycota</taxon>
        <taxon>Agaricomycotina</taxon>
        <taxon>Agaricomycetes</taxon>
        <taxon>Russulales</taxon>
        <taxon>Auriscalpiaceae</taxon>
        <taxon>Auriscalpium</taxon>
    </lineage>
</organism>
<reference evidence="1" key="2">
    <citation type="journal article" date="2022" name="New Phytol.">
        <title>Evolutionary transition to the ectomycorrhizal habit in the genomes of a hyperdiverse lineage of mushroom-forming fungi.</title>
        <authorList>
            <person name="Looney B."/>
            <person name="Miyauchi S."/>
            <person name="Morin E."/>
            <person name="Drula E."/>
            <person name="Courty P.E."/>
            <person name="Kohler A."/>
            <person name="Kuo A."/>
            <person name="LaButti K."/>
            <person name="Pangilinan J."/>
            <person name="Lipzen A."/>
            <person name="Riley R."/>
            <person name="Andreopoulos W."/>
            <person name="He G."/>
            <person name="Johnson J."/>
            <person name="Nolan M."/>
            <person name="Tritt A."/>
            <person name="Barry K.W."/>
            <person name="Grigoriev I.V."/>
            <person name="Nagy L.G."/>
            <person name="Hibbett D."/>
            <person name="Henrissat B."/>
            <person name="Matheny P.B."/>
            <person name="Labbe J."/>
            <person name="Martin F.M."/>
        </authorList>
    </citation>
    <scope>NUCLEOTIDE SEQUENCE</scope>
    <source>
        <strain evidence="1">FP105234-sp</strain>
    </source>
</reference>
<accession>A0ACB8R811</accession>
<reference evidence="1" key="1">
    <citation type="submission" date="2021-02" db="EMBL/GenBank/DDBJ databases">
        <authorList>
            <consortium name="DOE Joint Genome Institute"/>
            <person name="Ahrendt S."/>
            <person name="Looney B.P."/>
            <person name="Miyauchi S."/>
            <person name="Morin E."/>
            <person name="Drula E."/>
            <person name="Courty P.E."/>
            <person name="Chicoki N."/>
            <person name="Fauchery L."/>
            <person name="Kohler A."/>
            <person name="Kuo A."/>
            <person name="Labutti K."/>
            <person name="Pangilinan J."/>
            <person name="Lipzen A."/>
            <person name="Riley R."/>
            <person name="Andreopoulos W."/>
            <person name="He G."/>
            <person name="Johnson J."/>
            <person name="Barry K.W."/>
            <person name="Grigoriev I.V."/>
            <person name="Nagy L."/>
            <person name="Hibbett D."/>
            <person name="Henrissat B."/>
            <person name="Matheny P.B."/>
            <person name="Labbe J."/>
            <person name="Martin F."/>
        </authorList>
    </citation>
    <scope>NUCLEOTIDE SEQUENCE</scope>
    <source>
        <strain evidence="1">FP105234-sp</strain>
    </source>
</reference>
<sequence length="946" mass="102189">MQAACARLLLVDTQSQPSVQDLGLDLVAVDRAVQERGPFDAANPWGSLAPAHSNVEELRREADNVLLYMHTSGSTGHPKLVPWTHKFAILTSTSAARIRPNSIGSTLYTMLPLSHGSGTLFAFITMFGLRGLFTFVDSRKPPSADTVISHLTLMDTPAVEIVLPPSILEDIVDGMSRDAHLEVLKLTRVVMFSGAPMRPDVGDILSRRGVPIVSCIGASETGPLSTFVFNPSRAVEDWPYFELVDTFKFLLKPTKEDQSTKELVVLPGEIQPLLLNHADPIGYATHDHIVRHPDPQKAHLWKHMGRLNDVMVLSNGEKTNAAQLVNLLCASPLVQHAVIFGEGRFMSGAIVSPPAGVAPGTHSHPTVSQYLDTVWDHVARNVNGVVPSHSRLPRALLLVALLEKPFLLTDKLSVKVPQTLALYRDDIDSAYTELERDGYNEVPLPAGGTAASYDSIESHLKRVVEVVLQREVGVTDDLFDAGMDSLLVLRLHYSLVALIRRFRPHVEVARNVVYTCPTIAGLVEYVWSVLSSGNDASSYAGLKAPARSVEDTIQRHLSALLPSPNPSSGFDVGSVGSARGDGRTYAVTGTTGSLGSFFVSLLLQKATVHRIYLLNRGNNVRSMEYRHRNSFAAKGLDFEPFASALKTGRAVFVEIDLSQKNLGISSSAIPSFLAEVTHFVHAAWTLNFNLVLASFDTHIAAVRHIIEMIVSSARPILPTVVFLSSIGVLARWRGGARAPEARAPTADTAAAIGYAQAKYVAEQLIEGAAARYPGLRAVIVRCGQLSAAAATGIGWAEDEHIPVLVRSCRSVGLVPNDLPDVHWLPLDIAAQALYALMGAADADAVAYFHLEATATLPWATVARAIARYDSERGALRLVPAAVWLGALRESADARATALLPFFAGLAAGDGPCSLDTRRAGRLAGALLDYRVSEELLFKYVEGMCRA</sequence>
<dbReference type="Proteomes" id="UP000814033">
    <property type="component" value="Unassembled WGS sequence"/>
</dbReference>